<name>A0A0C1QFW4_9GAMM</name>
<dbReference type="EMBL" id="JWIC01000004">
    <property type="protein sequence ID" value="KID58200.1"/>
    <property type="molecule type" value="Genomic_DNA"/>
</dbReference>
<evidence type="ECO:0000256" key="9">
    <source>
        <dbReference type="ARBA" id="ARBA00040743"/>
    </source>
</evidence>
<keyword evidence="5 12" id="KW-1133">Transmembrane helix</keyword>
<dbReference type="Pfam" id="PF13624">
    <property type="entry name" value="SurA_N_3"/>
    <property type="match status" value="1"/>
</dbReference>
<feature type="transmembrane region" description="Helical" evidence="12">
    <location>
        <begin position="12"/>
        <end position="34"/>
    </location>
</feature>
<dbReference type="Gene3D" id="3.10.50.40">
    <property type="match status" value="1"/>
</dbReference>
<dbReference type="AlphaFoldDB" id="A0A0C1QFW4"/>
<dbReference type="PANTHER" id="PTHR47529:SF1">
    <property type="entry name" value="PERIPLASMIC CHAPERONE PPID"/>
    <property type="match status" value="1"/>
</dbReference>
<sequence length="637" mass="70855">MLEKIREGSQGLAAKIVLGAVILSFALAGIGGYLGRTTEQPVAEVNGIEISQLDFARAFENERSRLEQQFGEYFEQIASDPAYMAQIREGVVDRLVQQELQNQLALELGLRVSDEQIKQAIFEMPYFQIGGQFSNDRYLQLIRQMNFQPDDFREYLRAEMTRNQLVSAIAGSDFALDGEIKHTLVLQQQTRDVDYLVLDKEKLKEQVSVSESEVKDYYDLNQDQFMSAEQVALNYIELKASDVELLDPVTDEQVRAYYDENQAQYLEEERRRVSHILVESTEDAEAAKAKAQDLYAQLQGGADFAELAQTHSDDVASGELGGDLDWIEREMMEPEFEAAAFALTNIGDYSEVVESEFGFHIIQLTDLQAQEVKSFEELAAELRAELEQNAKIDAFYGKQEDVRELAFEVADTLDDAAAVANLEVKRTELVARNLLPAPLNSPEVSRVIFTPELLEDGVNSEVIEVAPEHVVVVRVVEHKPAAVKPLEEVTAQITTRLENDKASELAKDKAQELFAQLEGGKTLAEIAAAESLEVKSEAALARQSYAVSPALVSKAFKMAHPTEEGTSKAMVELNNGDSALLVVKAVNLANVTDELEPQQKQSITRTQVNKNYLALLGALEGTAEIVKPSTFEVTEEN</sequence>
<dbReference type="Pfam" id="PF13616">
    <property type="entry name" value="Rotamase_3"/>
    <property type="match status" value="1"/>
</dbReference>
<keyword evidence="3" id="KW-0997">Cell inner membrane</keyword>
<protein>
    <recommendedName>
        <fullName evidence="9">Periplasmic chaperone PpiD</fullName>
    </recommendedName>
    <alternativeName>
        <fullName evidence="10">Periplasmic folding chaperone</fullName>
    </alternativeName>
</protein>
<comment type="caution">
    <text evidence="14">The sequence shown here is derived from an EMBL/GenBank/DDBJ whole genome shotgun (WGS) entry which is preliminary data.</text>
</comment>
<dbReference type="InterPro" id="IPR000297">
    <property type="entry name" value="PPIase_PpiC"/>
</dbReference>
<dbReference type="RefSeq" id="WP_039608494.1">
    <property type="nucleotide sequence ID" value="NZ_JWIC01000004.1"/>
</dbReference>
<proteinExistence type="inferred from homology"/>
<dbReference type="InterPro" id="IPR052029">
    <property type="entry name" value="PpiD_chaperone"/>
</dbReference>
<evidence type="ECO:0000313" key="15">
    <source>
        <dbReference type="Proteomes" id="UP000031327"/>
    </source>
</evidence>
<keyword evidence="4 12" id="KW-0812">Transmembrane</keyword>
<comment type="similarity">
    <text evidence="8">Belongs to the PpiD chaperone family.</text>
</comment>
<evidence type="ECO:0000256" key="3">
    <source>
        <dbReference type="ARBA" id="ARBA00022519"/>
    </source>
</evidence>
<dbReference type="InterPro" id="IPR027304">
    <property type="entry name" value="Trigger_fact/SurA_dom_sf"/>
</dbReference>
<dbReference type="Gene3D" id="1.10.4030.10">
    <property type="entry name" value="Porin chaperone SurA, peptide-binding domain"/>
    <property type="match status" value="1"/>
</dbReference>
<reference evidence="14 15" key="1">
    <citation type="submission" date="2014-12" db="EMBL/GenBank/DDBJ databases">
        <title>Draft Genome Sequence of Pseudoalteromonas luteoviolacea HI1.</title>
        <authorList>
            <person name="Asahina A.Y."/>
            <person name="Hadfield M.G."/>
        </authorList>
    </citation>
    <scope>NUCLEOTIDE SEQUENCE [LARGE SCALE GENOMIC DNA]</scope>
    <source>
        <strain evidence="14 15">HI1</strain>
    </source>
</reference>
<dbReference type="SUPFAM" id="SSF54534">
    <property type="entry name" value="FKBP-like"/>
    <property type="match status" value="1"/>
</dbReference>
<keyword evidence="6 12" id="KW-0472">Membrane</keyword>
<dbReference type="PANTHER" id="PTHR47529">
    <property type="entry name" value="PEPTIDYL-PROLYL CIS-TRANS ISOMERASE D"/>
    <property type="match status" value="1"/>
</dbReference>
<evidence type="ECO:0000256" key="6">
    <source>
        <dbReference type="ARBA" id="ARBA00023136"/>
    </source>
</evidence>
<keyword evidence="11" id="KW-0697">Rotamase</keyword>
<dbReference type="OrthoDB" id="9812372at2"/>
<comment type="subcellular location">
    <subcellularLocation>
        <location evidence="1">Cell inner membrane</location>
        <topology evidence="1">Single-pass type II membrane protein</topology>
        <orientation evidence="1">Periplasmic side</orientation>
    </subcellularLocation>
</comment>
<evidence type="ECO:0000256" key="11">
    <source>
        <dbReference type="PROSITE-ProRule" id="PRU00278"/>
    </source>
</evidence>
<dbReference type="GO" id="GO:0005886">
    <property type="term" value="C:plasma membrane"/>
    <property type="evidence" value="ECO:0007669"/>
    <property type="project" value="UniProtKB-SubCell"/>
</dbReference>
<evidence type="ECO:0000313" key="14">
    <source>
        <dbReference type="EMBL" id="KID58200.1"/>
    </source>
</evidence>
<gene>
    <name evidence="14" type="ORF">JF50_05830</name>
</gene>
<evidence type="ECO:0000256" key="10">
    <source>
        <dbReference type="ARBA" id="ARBA00042775"/>
    </source>
</evidence>
<evidence type="ECO:0000256" key="7">
    <source>
        <dbReference type="ARBA" id="ARBA00023186"/>
    </source>
</evidence>
<feature type="domain" description="PpiC" evidence="13">
    <location>
        <begin position="268"/>
        <end position="366"/>
    </location>
</feature>
<keyword evidence="7" id="KW-0143">Chaperone</keyword>
<evidence type="ECO:0000259" key="13">
    <source>
        <dbReference type="PROSITE" id="PS50198"/>
    </source>
</evidence>
<dbReference type="GO" id="GO:0003755">
    <property type="term" value="F:peptidyl-prolyl cis-trans isomerase activity"/>
    <property type="evidence" value="ECO:0007669"/>
    <property type="project" value="UniProtKB-KW"/>
</dbReference>
<keyword evidence="2" id="KW-1003">Cell membrane</keyword>
<evidence type="ECO:0000256" key="5">
    <source>
        <dbReference type="ARBA" id="ARBA00022989"/>
    </source>
</evidence>
<evidence type="ECO:0000256" key="12">
    <source>
        <dbReference type="SAM" id="Phobius"/>
    </source>
</evidence>
<accession>A0A0C1QFW4</accession>
<evidence type="ECO:0000256" key="2">
    <source>
        <dbReference type="ARBA" id="ARBA00022475"/>
    </source>
</evidence>
<evidence type="ECO:0000256" key="1">
    <source>
        <dbReference type="ARBA" id="ARBA00004382"/>
    </source>
</evidence>
<dbReference type="PROSITE" id="PS50198">
    <property type="entry name" value="PPIC_PPIASE_2"/>
    <property type="match status" value="1"/>
</dbReference>
<dbReference type="Proteomes" id="UP000031327">
    <property type="component" value="Unassembled WGS sequence"/>
</dbReference>
<dbReference type="SUPFAM" id="SSF109998">
    <property type="entry name" value="Triger factor/SurA peptide-binding domain-like"/>
    <property type="match status" value="1"/>
</dbReference>
<evidence type="ECO:0000256" key="4">
    <source>
        <dbReference type="ARBA" id="ARBA00022692"/>
    </source>
</evidence>
<keyword evidence="11 14" id="KW-0413">Isomerase</keyword>
<evidence type="ECO:0000256" key="8">
    <source>
        <dbReference type="ARBA" id="ARBA00038408"/>
    </source>
</evidence>
<dbReference type="InterPro" id="IPR046357">
    <property type="entry name" value="PPIase_dom_sf"/>
</dbReference>
<organism evidence="14 15">
    <name type="scientific">Pseudoalteromonas luteoviolacea</name>
    <dbReference type="NCBI Taxonomy" id="43657"/>
    <lineage>
        <taxon>Bacteria</taxon>
        <taxon>Pseudomonadati</taxon>
        <taxon>Pseudomonadota</taxon>
        <taxon>Gammaproteobacteria</taxon>
        <taxon>Alteromonadales</taxon>
        <taxon>Pseudoalteromonadaceae</taxon>
        <taxon>Pseudoalteromonas</taxon>
    </lineage>
</organism>